<proteinExistence type="predicted"/>
<reference evidence="2" key="2">
    <citation type="journal article" date="2023" name="Commun. Biol.">
        <title>Intrasexual cuticular hydrocarbon dimorphism in a wasp sheds light on hydrocarbon biosynthesis genes in Hymenoptera.</title>
        <authorList>
            <person name="Moris V.C."/>
            <person name="Podsiadlowski L."/>
            <person name="Martin S."/>
            <person name="Oeyen J.P."/>
            <person name="Donath A."/>
            <person name="Petersen M."/>
            <person name="Wilbrandt J."/>
            <person name="Misof B."/>
            <person name="Liedtke D."/>
            <person name="Thamm M."/>
            <person name="Scheiner R."/>
            <person name="Schmitt T."/>
            <person name="Niehuis O."/>
        </authorList>
    </citation>
    <scope>NUCLEOTIDE SEQUENCE</scope>
    <source>
        <strain evidence="2">GBR_01_08_01A</strain>
    </source>
</reference>
<feature type="domain" description="Pre-C2HC" evidence="1">
    <location>
        <begin position="170"/>
        <end position="238"/>
    </location>
</feature>
<protein>
    <recommendedName>
        <fullName evidence="1">Pre-C2HC domain-containing protein</fullName>
    </recommendedName>
</protein>
<sequence length="266" mass="30734">MDTHFDSQHINSLIPLQNQLLTRQDNIVGSSGQNITLQSYHQHNLYFQPGTSQVTSVQTQQHNVPEPAPNNNRTNEWTIVNNKKRPWHSSDSDTTSTNVEKRSYWLSTSVETPNRFQPLNTVNNSTYNSISYTKIAKELEAKDTQFYTFQYKSQRNFKVVLRGLHPSSNLDEIKSEIETNGHKVVRITNIRNNSTKSPTPLFFVELKPQENNKLIYDLKHLLQTIVTVEKPYKKRIYHNVQGAKHMDTPKITARVFLNVSSVQINI</sequence>
<organism evidence="2 3">
    <name type="scientific">Odynerus spinipes</name>
    <dbReference type="NCBI Taxonomy" id="1348599"/>
    <lineage>
        <taxon>Eukaryota</taxon>
        <taxon>Metazoa</taxon>
        <taxon>Ecdysozoa</taxon>
        <taxon>Arthropoda</taxon>
        <taxon>Hexapoda</taxon>
        <taxon>Insecta</taxon>
        <taxon>Pterygota</taxon>
        <taxon>Neoptera</taxon>
        <taxon>Endopterygota</taxon>
        <taxon>Hymenoptera</taxon>
        <taxon>Apocrita</taxon>
        <taxon>Aculeata</taxon>
        <taxon>Vespoidea</taxon>
        <taxon>Vespidae</taxon>
        <taxon>Eumeninae</taxon>
        <taxon>Odynerus</taxon>
    </lineage>
</organism>
<dbReference type="EMBL" id="JAIFRP010000476">
    <property type="protein sequence ID" value="KAK2578261.1"/>
    <property type="molecule type" value="Genomic_DNA"/>
</dbReference>
<dbReference type="InterPro" id="IPR006579">
    <property type="entry name" value="Pre_C2HC_dom"/>
</dbReference>
<gene>
    <name evidence="2" type="ORF">KPH14_001031</name>
</gene>
<name>A0AAD9REH7_9HYME</name>
<dbReference type="SMART" id="SM00596">
    <property type="entry name" value="PRE_C2HC"/>
    <property type="match status" value="1"/>
</dbReference>
<evidence type="ECO:0000313" key="2">
    <source>
        <dbReference type="EMBL" id="KAK2578261.1"/>
    </source>
</evidence>
<evidence type="ECO:0000313" key="3">
    <source>
        <dbReference type="Proteomes" id="UP001258017"/>
    </source>
</evidence>
<comment type="caution">
    <text evidence="2">The sequence shown here is derived from an EMBL/GenBank/DDBJ whole genome shotgun (WGS) entry which is preliminary data.</text>
</comment>
<keyword evidence="3" id="KW-1185">Reference proteome</keyword>
<accession>A0AAD9REH7</accession>
<dbReference type="AlphaFoldDB" id="A0AAD9REH7"/>
<dbReference type="Pfam" id="PF07530">
    <property type="entry name" value="PRE_C2HC"/>
    <property type="match status" value="1"/>
</dbReference>
<evidence type="ECO:0000259" key="1">
    <source>
        <dbReference type="SMART" id="SM00596"/>
    </source>
</evidence>
<reference evidence="2" key="1">
    <citation type="submission" date="2021-08" db="EMBL/GenBank/DDBJ databases">
        <authorList>
            <person name="Misof B."/>
            <person name="Oliver O."/>
            <person name="Podsiadlowski L."/>
            <person name="Donath A."/>
            <person name="Peters R."/>
            <person name="Mayer C."/>
            <person name="Rust J."/>
            <person name="Gunkel S."/>
            <person name="Lesny P."/>
            <person name="Martin S."/>
            <person name="Oeyen J.P."/>
            <person name="Petersen M."/>
            <person name="Panagiotis P."/>
            <person name="Wilbrandt J."/>
            <person name="Tanja T."/>
        </authorList>
    </citation>
    <scope>NUCLEOTIDE SEQUENCE</scope>
    <source>
        <strain evidence="2">GBR_01_08_01A</strain>
        <tissue evidence="2">Thorax + abdomen</tissue>
    </source>
</reference>
<dbReference type="Proteomes" id="UP001258017">
    <property type="component" value="Unassembled WGS sequence"/>
</dbReference>